<sequence>MFPIWQSLVTTKAENAPWAVWSGATDSDDSRIGPNVPVHTGNGQLRPNLDKLEEGVGNGG</sequence>
<accession>A0A1L0BEY5</accession>
<gene>
    <name evidence="2" type="ORF">SAMEA4029009_CIC11G00000001059</name>
</gene>
<dbReference type="AlphaFoldDB" id="A0A1L0BEY5"/>
<reference evidence="2 3" key="1">
    <citation type="submission" date="2016-10" db="EMBL/GenBank/DDBJ databases">
        <authorList>
            <person name="de Groot N.N."/>
        </authorList>
    </citation>
    <scope>NUCLEOTIDE SEQUENCE [LARGE SCALE GENOMIC DNA]</scope>
    <source>
        <strain evidence="2 3">PYCC 4715</strain>
    </source>
</reference>
<evidence type="ECO:0000313" key="2">
    <source>
        <dbReference type="EMBL" id="SGZ50167.1"/>
    </source>
</evidence>
<evidence type="ECO:0000256" key="1">
    <source>
        <dbReference type="SAM" id="MobiDB-lite"/>
    </source>
</evidence>
<dbReference type="EMBL" id="LT635764">
    <property type="protein sequence ID" value="SGZ50167.1"/>
    <property type="molecule type" value="Genomic_DNA"/>
</dbReference>
<evidence type="ECO:0000313" key="3">
    <source>
        <dbReference type="Proteomes" id="UP000182259"/>
    </source>
</evidence>
<protein>
    <submittedName>
        <fullName evidence="2">CIC11C00000001059</fullName>
    </submittedName>
</protein>
<dbReference type="Proteomes" id="UP000182259">
    <property type="component" value="Chromosome I"/>
</dbReference>
<organism evidence="2 3">
    <name type="scientific">Sungouiella intermedia</name>
    <dbReference type="NCBI Taxonomy" id="45354"/>
    <lineage>
        <taxon>Eukaryota</taxon>
        <taxon>Fungi</taxon>
        <taxon>Dikarya</taxon>
        <taxon>Ascomycota</taxon>
        <taxon>Saccharomycotina</taxon>
        <taxon>Pichiomycetes</taxon>
        <taxon>Metschnikowiaceae</taxon>
        <taxon>Sungouiella</taxon>
    </lineage>
</organism>
<name>A0A1L0BEY5_9ASCO</name>
<proteinExistence type="predicted"/>
<feature type="region of interest" description="Disordered" evidence="1">
    <location>
        <begin position="20"/>
        <end position="60"/>
    </location>
</feature>